<dbReference type="AlphaFoldDB" id="A0A174C3D8"/>
<proteinExistence type="predicted"/>
<dbReference type="InterPro" id="IPR001638">
    <property type="entry name" value="Solute-binding_3/MltF_N"/>
</dbReference>
<name>A0A174C3D8_9ACTN</name>
<dbReference type="Gene3D" id="3.40.190.10">
    <property type="entry name" value="Periplasmic binding protein-like II"/>
    <property type="match status" value="2"/>
</dbReference>
<evidence type="ECO:0000259" key="3">
    <source>
        <dbReference type="SMART" id="SM00062"/>
    </source>
</evidence>
<dbReference type="RefSeq" id="WP_055286320.1">
    <property type="nucleotide sequence ID" value="NZ_CYYP01000007.1"/>
</dbReference>
<accession>A0A174C3D8</accession>
<dbReference type="SMART" id="SM00062">
    <property type="entry name" value="PBPb"/>
    <property type="match status" value="1"/>
</dbReference>
<dbReference type="PANTHER" id="PTHR35936:SF17">
    <property type="entry name" value="ARGININE-BINDING EXTRACELLULAR PROTEIN ARTP"/>
    <property type="match status" value="1"/>
</dbReference>
<organism evidence="4 5">
    <name type="scientific">Collinsella aerofaciens</name>
    <dbReference type="NCBI Taxonomy" id="74426"/>
    <lineage>
        <taxon>Bacteria</taxon>
        <taxon>Bacillati</taxon>
        <taxon>Actinomycetota</taxon>
        <taxon>Coriobacteriia</taxon>
        <taxon>Coriobacteriales</taxon>
        <taxon>Coriobacteriaceae</taxon>
        <taxon>Collinsella</taxon>
    </lineage>
</organism>
<protein>
    <submittedName>
        <fullName evidence="4">Putative ABC transporter arginine-binding protein 2</fullName>
    </submittedName>
</protein>
<dbReference type="SUPFAM" id="SSF53850">
    <property type="entry name" value="Periplasmic binding protein-like II"/>
    <property type="match status" value="1"/>
</dbReference>
<dbReference type="Proteomes" id="UP000095468">
    <property type="component" value="Unassembled WGS sequence"/>
</dbReference>
<evidence type="ECO:0000256" key="1">
    <source>
        <dbReference type="ARBA" id="ARBA00022729"/>
    </source>
</evidence>
<dbReference type="PANTHER" id="PTHR35936">
    <property type="entry name" value="MEMBRANE-BOUND LYTIC MUREIN TRANSGLYCOSYLASE F"/>
    <property type="match status" value="1"/>
</dbReference>
<dbReference type="EMBL" id="CYYP01000007">
    <property type="protein sequence ID" value="CUO06395.1"/>
    <property type="molecule type" value="Genomic_DNA"/>
</dbReference>
<evidence type="ECO:0000256" key="2">
    <source>
        <dbReference type="SAM" id="SignalP"/>
    </source>
</evidence>
<sequence>MHSPQQCDAQRQPVCSRRIFLGSALAASASVVAGALAGCQRPSTLKVVQPTTGGGRDDLSDSVIGKDKIRIGMEAAYAPYNWQVSEASEYTIPIDNVQGAYADGYDVQIAKIVCKALGGEPVAVKQSFSGLIDSLNNGQIDLIIAGMSATPEREESVGFSDPYFIGYFGLFVKEGSPYQNATKLSDFSGATVLGQKDTMLDTVIDEIPGVVHKNPVDSVPTVFSNLLQGTCDAVTYNTENEKGYMAQNPGIVPIHFAEGEGFKQEVAANVGCRKGSDKLLKLIDKTLKGISQEERDQMWDACLDRQPA</sequence>
<dbReference type="CDD" id="cd13627">
    <property type="entry name" value="PBP2_AA_binding_like_2"/>
    <property type="match status" value="1"/>
</dbReference>
<evidence type="ECO:0000313" key="4">
    <source>
        <dbReference type="EMBL" id="CUO06395.1"/>
    </source>
</evidence>
<evidence type="ECO:0000313" key="5">
    <source>
        <dbReference type="Proteomes" id="UP000095468"/>
    </source>
</evidence>
<gene>
    <name evidence="4" type="primary">artI</name>
    <name evidence="4" type="ORF">ERS852381_01016</name>
</gene>
<reference evidence="4 5" key="1">
    <citation type="submission" date="2015-09" db="EMBL/GenBank/DDBJ databases">
        <authorList>
            <consortium name="Pathogen Informatics"/>
        </authorList>
    </citation>
    <scope>NUCLEOTIDE SEQUENCE [LARGE SCALE GENOMIC DNA]</scope>
    <source>
        <strain evidence="4 5">2789STDY5608823</strain>
    </source>
</reference>
<feature type="domain" description="Solute-binding protein family 3/N-terminal" evidence="3">
    <location>
        <begin position="68"/>
        <end position="306"/>
    </location>
</feature>
<keyword evidence="1 2" id="KW-0732">Signal</keyword>
<feature type="signal peptide" evidence="2">
    <location>
        <begin position="1"/>
        <end position="37"/>
    </location>
</feature>
<dbReference type="Pfam" id="PF00497">
    <property type="entry name" value="SBP_bac_3"/>
    <property type="match status" value="1"/>
</dbReference>
<feature type="chain" id="PRO_5039486092" evidence="2">
    <location>
        <begin position="38"/>
        <end position="308"/>
    </location>
</feature>